<dbReference type="Pfam" id="PF07690">
    <property type="entry name" value="MFS_1"/>
    <property type="match status" value="1"/>
</dbReference>
<comment type="caution">
    <text evidence="8">The sequence shown here is derived from an EMBL/GenBank/DDBJ whole genome shotgun (WGS) entry which is preliminary data.</text>
</comment>
<feature type="transmembrane region" description="Helical" evidence="6">
    <location>
        <begin position="288"/>
        <end position="305"/>
    </location>
</feature>
<dbReference type="InterPro" id="IPR011701">
    <property type="entry name" value="MFS"/>
</dbReference>
<dbReference type="InterPro" id="IPR020846">
    <property type="entry name" value="MFS_dom"/>
</dbReference>
<evidence type="ECO:0000313" key="8">
    <source>
        <dbReference type="EMBL" id="ROI00699.1"/>
    </source>
</evidence>
<feature type="transmembrane region" description="Helical" evidence="6">
    <location>
        <begin position="198"/>
        <end position="222"/>
    </location>
</feature>
<dbReference type="Proteomes" id="UP000269375">
    <property type="component" value="Unassembled WGS sequence"/>
</dbReference>
<keyword evidence="3 6" id="KW-0812">Transmembrane</keyword>
<dbReference type="InterPro" id="IPR036259">
    <property type="entry name" value="MFS_trans_sf"/>
</dbReference>
<feature type="transmembrane region" description="Helical" evidence="6">
    <location>
        <begin position="42"/>
        <end position="62"/>
    </location>
</feature>
<dbReference type="AlphaFoldDB" id="A0A3N0W9C7"/>
<dbReference type="EMBL" id="RJTX01000001">
    <property type="protein sequence ID" value="ROI00699.1"/>
    <property type="molecule type" value="Genomic_DNA"/>
</dbReference>
<evidence type="ECO:0000313" key="10">
    <source>
        <dbReference type="Proteomes" id="UP000269375"/>
    </source>
</evidence>
<name>A0A3N0W9C7_9FLAO</name>
<evidence type="ECO:0000256" key="5">
    <source>
        <dbReference type="ARBA" id="ARBA00023136"/>
    </source>
</evidence>
<comment type="subcellular location">
    <subcellularLocation>
        <location evidence="1">Cell membrane</location>
        <topology evidence="1">Multi-pass membrane protein</topology>
    </subcellularLocation>
</comment>
<feature type="domain" description="Major facilitator superfamily (MFS) profile" evidence="7">
    <location>
        <begin position="4"/>
        <end position="374"/>
    </location>
</feature>
<feature type="transmembrane region" description="Helical" evidence="6">
    <location>
        <begin position="234"/>
        <end position="254"/>
    </location>
</feature>
<proteinExistence type="predicted"/>
<sequence length="395" mass="43188">MKKSIYALAFGAFGIINTEFGVIGILPTIAKVFNISVDTAGWLLGGFALTVAFSSPIITAITTKINRKVLLCLVLGMFILSNLLSAFSPNFTILMIARIIPAIFHPLFWNISLAIAFKENGSKGVSTVMAGLSIATVLGVPLTTYAAEFFNNWQASFFLSSVISLIAFLSLLFFVPSIPGNSEKATKSQFHVLKDAQLWLNLISTILTLAAMFSSYSYLAAYLEKITKMNGTEISIMLLLFGIAGIFGNWIMGIALGKKLMQTSRLFYVLLISVQLLAYYFGGFFIPMVIILSFWGLIHTGGFLVPNLRTTHSVPKDTLEFVNSLLTSCYNIGISLGAFLGGFVIAQYGIHFVVWMSIGLLAITLGISFITFTKKEKINSEVNKRNIEETEVACT</sequence>
<dbReference type="CDD" id="cd17324">
    <property type="entry name" value="MFS_NepI_like"/>
    <property type="match status" value="1"/>
</dbReference>
<protein>
    <submittedName>
        <fullName evidence="9">MFS family arabinose efflux permease</fullName>
    </submittedName>
    <submittedName>
        <fullName evidence="8">MFS transporter</fullName>
    </submittedName>
</protein>
<feature type="transmembrane region" description="Helical" evidence="6">
    <location>
        <begin position="352"/>
        <end position="372"/>
    </location>
</feature>
<dbReference type="Proteomes" id="UP000295709">
    <property type="component" value="Unassembled WGS sequence"/>
</dbReference>
<keyword evidence="2" id="KW-1003">Cell membrane</keyword>
<evidence type="ECO:0000256" key="1">
    <source>
        <dbReference type="ARBA" id="ARBA00004651"/>
    </source>
</evidence>
<feature type="transmembrane region" description="Helical" evidence="6">
    <location>
        <begin position="69"/>
        <end position="87"/>
    </location>
</feature>
<dbReference type="PANTHER" id="PTHR43124:SF3">
    <property type="entry name" value="CHLORAMPHENICOL EFFLUX PUMP RV0191"/>
    <property type="match status" value="1"/>
</dbReference>
<feature type="transmembrane region" description="Helical" evidence="6">
    <location>
        <begin position="7"/>
        <end position="30"/>
    </location>
</feature>
<feature type="transmembrane region" description="Helical" evidence="6">
    <location>
        <begin position="325"/>
        <end position="346"/>
    </location>
</feature>
<dbReference type="PANTHER" id="PTHR43124">
    <property type="entry name" value="PURINE EFFLUX PUMP PBUE"/>
    <property type="match status" value="1"/>
</dbReference>
<evidence type="ECO:0000256" key="4">
    <source>
        <dbReference type="ARBA" id="ARBA00022989"/>
    </source>
</evidence>
<dbReference type="GO" id="GO:0022857">
    <property type="term" value="F:transmembrane transporter activity"/>
    <property type="evidence" value="ECO:0007669"/>
    <property type="project" value="InterPro"/>
</dbReference>
<feature type="transmembrane region" description="Helical" evidence="6">
    <location>
        <begin position="153"/>
        <end position="178"/>
    </location>
</feature>
<gene>
    <name evidence="9" type="ORF">BCF50_0071</name>
    <name evidence="8" type="ORF">EGI05_07435</name>
</gene>
<evidence type="ECO:0000256" key="3">
    <source>
        <dbReference type="ARBA" id="ARBA00022692"/>
    </source>
</evidence>
<accession>A0A3N0W9C7</accession>
<evidence type="ECO:0000313" key="11">
    <source>
        <dbReference type="Proteomes" id="UP000295709"/>
    </source>
</evidence>
<dbReference type="RefSeq" id="WP_123262391.1">
    <property type="nucleotide sequence ID" value="NZ_CP095185.1"/>
</dbReference>
<dbReference type="Gene3D" id="1.20.1250.20">
    <property type="entry name" value="MFS general substrate transporter like domains"/>
    <property type="match status" value="2"/>
</dbReference>
<keyword evidence="5 6" id="KW-0472">Membrane</keyword>
<keyword evidence="4 6" id="KW-1133">Transmembrane helix</keyword>
<feature type="transmembrane region" description="Helical" evidence="6">
    <location>
        <begin position="93"/>
        <end position="116"/>
    </location>
</feature>
<evidence type="ECO:0000313" key="9">
    <source>
        <dbReference type="EMBL" id="TDX94307.1"/>
    </source>
</evidence>
<evidence type="ECO:0000256" key="2">
    <source>
        <dbReference type="ARBA" id="ARBA00022475"/>
    </source>
</evidence>
<organism evidence="8 10">
    <name type="scientific">Chryseobacterium daecheongense</name>
    <dbReference type="NCBI Taxonomy" id="192389"/>
    <lineage>
        <taxon>Bacteria</taxon>
        <taxon>Pseudomonadati</taxon>
        <taxon>Bacteroidota</taxon>
        <taxon>Flavobacteriia</taxon>
        <taxon>Flavobacteriales</taxon>
        <taxon>Weeksellaceae</taxon>
        <taxon>Chryseobacterium group</taxon>
        <taxon>Chryseobacterium</taxon>
    </lineage>
</organism>
<reference evidence="9 11" key="2">
    <citation type="submission" date="2019-03" db="EMBL/GenBank/DDBJ databases">
        <title>Genomic Encyclopedia of Archaeal and Bacterial Type Strains, Phase II (KMG-II): from individual species to whole genera.</title>
        <authorList>
            <person name="Goeker M."/>
        </authorList>
    </citation>
    <scope>NUCLEOTIDE SEQUENCE [LARGE SCALE GENOMIC DNA]</scope>
    <source>
        <strain evidence="9 11">DSM 15235</strain>
    </source>
</reference>
<feature type="transmembrane region" description="Helical" evidence="6">
    <location>
        <begin position="128"/>
        <end position="147"/>
    </location>
</feature>
<feature type="transmembrane region" description="Helical" evidence="6">
    <location>
        <begin position="266"/>
        <end position="282"/>
    </location>
</feature>
<evidence type="ECO:0000259" key="7">
    <source>
        <dbReference type="PROSITE" id="PS50850"/>
    </source>
</evidence>
<evidence type="ECO:0000256" key="6">
    <source>
        <dbReference type="SAM" id="Phobius"/>
    </source>
</evidence>
<dbReference type="GO" id="GO:0005886">
    <property type="term" value="C:plasma membrane"/>
    <property type="evidence" value="ECO:0007669"/>
    <property type="project" value="UniProtKB-SubCell"/>
</dbReference>
<dbReference type="InterPro" id="IPR050189">
    <property type="entry name" value="MFS_Efflux_Transporters"/>
</dbReference>
<dbReference type="EMBL" id="SOQW01000001">
    <property type="protein sequence ID" value="TDX94307.1"/>
    <property type="molecule type" value="Genomic_DNA"/>
</dbReference>
<dbReference type="SUPFAM" id="SSF103473">
    <property type="entry name" value="MFS general substrate transporter"/>
    <property type="match status" value="1"/>
</dbReference>
<keyword evidence="11" id="KW-1185">Reference proteome</keyword>
<reference evidence="8 10" key="1">
    <citation type="submission" date="2018-11" db="EMBL/GenBank/DDBJ databases">
        <title>Proposal to divide the Flavobacteriaceae and reorganize its genera based on Amino Acid Identity values calculated from whole genome sequences.</title>
        <authorList>
            <person name="Nicholson A.C."/>
            <person name="Gulvik C.A."/>
            <person name="Whitney A.M."/>
            <person name="Humrighouse B.W."/>
            <person name="Bell M."/>
            <person name="Holmes B."/>
            <person name="Steigerwalt A."/>
            <person name="Villarma A."/>
            <person name="Sheth M."/>
            <person name="Batra D."/>
            <person name="Pryor J."/>
            <person name="Bernardet J.-F."/>
            <person name="Hugo C."/>
            <person name="Kampfer P."/>
            <person name="Newman J."/>
            <person name="Mcquiston J.R."/>
        </authorList>
    </citation>
    <scope>NUCLEOTIDE SEQUENCE [LARGE SCALE GENOMIC DNA]</scope>
    <source>
        <strain evidence="8 10">DSM 15235</strain>
    </source>
</reference>
<dbReference type="PROSITE" id="PS50850">
    <property type="entry name" value="MFS"/>
    <property type="match status" value="1"/>
</dbReference>
<dbReference type="OrthoDB" id="199773at2"/>